<dbReference type="EMBL" id="CASHTH010000507">
    <property type="protein sequence ID" value="CAI8003191.1"/>
    <property type="molecule type" value="Genomic_DNA"/>
</dbReference>
<evidence type="ECO:0000259" key="3">
    <source>
        <dbReference type="Pfam" id="PF03275"/>
    </source>
</evidence>
<feature type="domain" description="UDP-galactopyranose mutase C-terminal" evidence="3">
    <location>
        <begin position="147"/>
        <end position="321"/>
    </location>
</feature>
<dbReference type="Pfam" id="PF13450">
    <property type="entry name" value="NAD_binding_8"/>
    <property type="match status" value="1"/>
</dbReference>
<keyword evidence="2" id="KW-0732">Signal</keyword>
<protein>
    <submittedName>
        <fullName evidence="4">UDP-galactopyranose mutase</fullName>
    </submittedName>
</protein>
<reference evidence="4" key="1">
    <citation type="submission" date="2023-03" db="EMBL/GenBank/DDBJ databases">
        <authorList>
            <person name="Steffen K."/>
            <person name="Cardenas P."/>
        </authorList>
    </citation>
    <scope>NUCLEOTIDE SEQUENCE</scope>
</reference>
<dbReference type="PANTHER" id="PTHR21197:SF0">
    <property type="entry name" value="UDP-GALACTOPYRANOSE MUTASE"/>
    <property type="match status" value="1"/>
</dbReference>
<dbReference type="SUPFAM" id="SSF54373">
    <property type="entry name" value="FAD-linked reductases, C-terminal domain"/>
    <property type="match status" value="1"/>
</dbReference>
<evidence type="ECO:0000256" key="2">
    <source>
        <dbReference type="SAM" id="SignalP"/>
    </source>
</evidence>
<gene>
    <name evidence="4" type="ORF">GBAR_LOCUS3578</name>
</gene>
<accession>A0AA35W510</accession>
<dbReference type="Gene3D" id="3.40.50.720">
    <property type="entry name" value="NAD(P)-binding Rossmann-like Domain"/>
    <property type="match status" value="2"/>
</dbReference>
<name>A0AA35W510_GEOBA</name>
<dbReference type="Proteomes" id="UP001174909">
    <property type="component" value="Unassembled WGS sequence"/>
</dbReference>
<feature type="region of interest" description="Disordered" evidence="1">
    <location>
        <begin position="335"/>
        <end position="354"/>
    </location>
</feature>
<dbReference type="GO" id="GO:0005829">
    <property type="term" value="C:cytosol"/>
    <property type="evidence" value="ECO:0007669"/>
    <property type="project" value="TreeGrafter"/>
</dbReference>
<sequence length="354" mass="41003">MRSIGFAGAGFACAVLARQLVTRGAYRATVFESRDHIAGNCHTSRDNGIMVHRYGPHIFNTSREEVWDYVRDLSPMMPFTNRVKAVTARGVFSLPINLLTINQFFGKRFSPEDARAFVATLGDTSIGEPQNFEEQALKFLGRDLYRNFFYGYTRKQWGVEPTELPASILRRLPVRFNYDDNYYNHTFQGIPRDGYTSIVEKLLDHPRIEVRLGEPFARDLQSEFDHVFYSGPLDGYFEHRHGRLQYRSLVFERFDESGDYQGNPVINYCEEQVPYTRITEHKHFAPWEDHAGTICFREYSKATEPGDTPYYPMRLQEDKEQTVAVPRACRTDTRTDLHRSAGDVSIPGHARRDR</sequence>
<organism evidence="4 5">
    <name type="scientific">Geodia barretti</name>
    <name type="common">Barrett's horny sponge</name>
    <dbReference type="NCBI Taxonomy" id="519541"/>
    <lineage>
        <taxon>Eukaryota</taxon>
        <taxon>Metazoa</taxon>
        <taxon>Porifera</taxon>
        <taxon>Demospongiae</taxon>
        <taxon>Heteroscleromorpha</taxon>
        <taxon>Tetractinellida</taxon>
        <taxon>Astrophorina</taxon>
        <taxon>Geodiidae</taxon>
        <taxon>Geodia</taxon>
    </lineage>
</organism>
<dbReference type="GO" id="GO:0050660">
    <property type="term" value="F:flavin adenine dinucleotide binding"/>
    <property type="evidence" value="ECO:0007669"/>
    <property type="project" value="TreeGrafter"/>
</dbReference>
<evidence type="ECO:0000313" key="5">
    <source>
        <dbReference type="Proteomes" id="UP001174909"/>
    </source>
</evidence>
<feature type="chain" id="PRO_5041245917" evidence="2">
    <location>
        <begin position="18"/>
        <end position="354"/>
    </location>
</feature>
<feature type="signal peptide" evidence="2">
    <location>
        <begin position="1"/>
        <end position="17"/>
    </location>
</feature>
<keyword evidence="5" id="KW-1185">Reference proteome</keyword>
<dbReference type="InterPro" id="IPR015899">
    <property type="entry name" value="UDP-GalPyranose_mutase_C"/>
</dbReference>
<proteinExistence type="predicted"/>
<comment type="caution">
    <text evidence="4">The sequence shown here is derived from an EMBL/GenBank/DDBJ whole genome shotgun (WGS) entry which is preliminary data.</text>
</comment>
<dbReference type="PANTHER" id="PTHR21197">
    <property type="entry name" value="UDP-GALACTOPYRANOSE MUTASE"/>
    <property type="match status" value="1"/>
</dbReference>
<dbReference type="AlphaFoldDB" id="A0AA35W510"/>
<evidence type="ECO:0000256" key="1">
    <source>
        <dbReference type="SAM" id="MobiDB-lite"/>
    </source>
</evidence>
<dbReference type="SUPFAM" id="SSF51971">
    <property type="entry name" value="Nucleotide-binding domain"/>
    <property type="match status" value="1"/>
</dbReference>
<dbReference type="Pfam" id="PF03275">
    <property type="entry name" value="GLF"/>
    <property type="match status" value="1"/>
</dbReference>
<evidence type="ECO:0000313" key="4">
    <source>
        <dbReference type="EMBL" id="CAI8003191.1"/>
    </source>
</evidence>
<dbReference type="GO" id="GO:0008767">
    <property type="term" value="F:UDP-galactopyranose mutase activity"/>
    <property type="evidence" value="ECO:0007669"/>
    <property type="project" value="InterPro"/>
</dbReference>